<feature type="compositionally biased region" description="Low complexity" evidence="1">
    <location>
        <begin position="477"/>
        <end position="486"/>
    </location>
</feature>
<dbReference type="EMBL" id="MN740936">
    <property type="protein sequence ID" value="QHU18516.1"/>
    <property type="molecule type" value="Genomic_DNA"/>
</dbReference>
<evidence type="ECO:0000256" key="1">
    <source>
        <dbReference type="SAM" id="MobiDB-lite"/>
    </source>
</evidence>
<reference evidence="2" key="1">
    <citation type="journal article" date="2020" name="Nature">
        <title>Giant virus diversity and host interactions through global metagenomics.</title>
        <authorList>
            <person name="Schulz F."/>
            <person name="Roux S."/>
            <person name="Paez-Espino D."/>
            <person name="Jungbluth S."/>
            <person name="Walsh D.A."/>
            <person name="Denef V.J."/>
            <person name="McMahon K.D."/>
            <person name="Konstantinidis K.T."/>
            <person name="Eloe-Fadrosh E.A."/>
            <person name="Kyrpides N.C."/>
            <person name="Woyke T."/>
        </authorList>
    </citation>
    <scope>NUCLEOTIDE SEQUENCE</scope>
    <source>
        <strain evidence="2">GVMAG-S-3300013006-158</strain>
    </source>
</reference>
<sequence>MTLSGPQRYQYDQIRRDIEKTLKDTNVSNTLYHSTDGIVRVVDAILQGDDWASQVVNENGHPLFTPNEQQRFTNVFRDHVEGIRSFFGKEAKEAREAKEAQEGGAYVPDSSTLSGLSKDFLDTKTKQATNSSSSTEKDGMDDIYTMFMDRMQSMDQFVNEYASKHGVLKLEKEHDLQPDIRLIPEPVAQAISAGVTAIKLPISPEDTMYVLSKFKIPYRTVVSIVYLALDVVRLSMGTTDRDTGRKMLSILLSILEVLRGDWKKATLTFMGYFGKMPMLYGQMGKIFLTAFRMFSPQLQESFIFGSLDATKSFLIGTLLAIFQITAPEEVRLPLIAALEKVAIRKAEIDGKLVEVGLSARPDYLSPTFQDLNNIQAVLSDKAYVCSCEFENLVKAVDQSSAIRIVLQLLRIPVTKEFRDLQCGDQPCKPFVSELVETVTNPDNTATTATTDKSMEQLEPLEPLEPVETKETKEPTDTTEPTETTETNNTAKPVEPVEPVEPAPISNNKLKNRIKTGGRKLHARIQHPRKEYLTRQSCFF</sequence>
<organism evidence="2">
    <name type="scientific">viral metagenome</name>
    <dbReference type="NCBI Taxonomy" id="1070528"/>
    <lineage>
        <taxon>unclassified sequences</taxon>
        <taxon>metagenomes</taxon>
        <taxon>organismal metagenomes</taxon>
    </lineage>
</organism>
<feature type="compositionally biased region" description="Low complexity" evidence="1">
    <location>
        <begin position="439"/>
        <end position="465"/>
    </location>
</feature>
<protein>
    <submittedName>
        <fullName evidence="2">Uncharacterized protein</fullName>
    </submittedName>
</protein>
<dbReference type="AlphaFoldDB" id="A0A6C0KMZ6"/>
<name>A0A6C0KMZ6_9ZZZZ</name>
<evidence type="ECO:0000313" key="2">
    <source>
        <dbReference type="EMBL" id="QHU18516.1"/>
    </source>
</evidence>
<accession>A0A6C0KMZ6</accession>
<proteinExistence type="predicted"/>
<feature type="region of interest" description="Disordered" evidence="1">
    <location>
        <begin position="439"/>
        <end position="509"/>
    </location>
</feature>
<feature type="compositionally biased region" description="Basic and acidic residues" evidence="1">
    <location>
        <begin position="466"/>
        <end position="475"/>
    </location>
</feature>